<evidence type="ECO:0000313" key="2">
    <source>
        <dbReference type="EMBL" id="GAX74381.1"/>
    </source>
</evidence>
<gene>
    <name evidence="2" type="ORF">CEUSTIGMA_g1829.t1</name>
</gene>
<feature type="region of interest" description="Disordered" evidence="1">
    <location>
        <begin position="313"/>
        <end position="341"/>
    </location>
</feature>
<accession>A0A250WU79</accession>
<comment type="caution">
    <text evidence="2">The sequence shown here is derived from an EMBL/GenBank/DDBJ whole genome shotgun (WGS) entry which is preliminary data.</text>
</comment>
<evidence type="ECO:0000256" key="1">
    <source>
        <dbReference type="SAM" id="MobiDB-lite"/>
    </source>
</evidence>
<feature type="compositionally biased region" description="Low complexity" evidence="1">
    <location>
        <begin position="366"/>
        <end position="379"/>
    </location>
</feature>
<proteinExistence type="predicted"/>
<dbReference type="AlphaFoldDB" id="A0A250WU79"/>
<dbReference type="EMBL" id="BEGY01000007">
    <property type="protein sequence ID" value="GAX74381.1"/>
    <property type="molecule type" value="Genomic_DNA"/>
</dbReference>
<feature type="compositionally biased region" description="Basic and acidic residues" evidence="1">
    <location>
        <begin position="939"/>
        <end position="954"/>
    </location>
</feature>
<feature type="region of interest" description="Disordered" evidence="1">
    <location>
        <begin position="431"/>
        <end position="463"/>
    </location>
</feature>
<feature type="region of interest" description="Disordered" evidence="1">
    <location>
        <begin position="656"/>
        <end position="685"/>
    </location>
</feature>
<reference evidence="2 3" key="1">
    <citation type="submission" date="2017-08" db="EMBL/GenBank/DDBJ databases">
        <title>Acidophilic green algal genome provides insights into adaptation to an acidic environment.</title>
        <authorList>
            <person name="Hirooka S."/>
            <person name="Hirose Y."/>
            <person name="Kanesaki Y."/>
            <person name="Higuchi S."/>
            <person name="Fujiwara T."/>
            <person name="Onuma R."/>
            <person name="Era A."/>
            <person name="Ohbayashi R."/>
            <person name="Uzuka A."/>
            <person name="Nozaki H."/>
            <person name="Yoshikawa H."/>
            <person name="Miyagishima S.Y."/>
        </authorList>
    </citation>
    <scope>NUCLEOTIDE SEQUENCE [LARGE SCALE GENOMIC DNA]</scope>
    <source>
        <strain evidence="2 3">NIES-2499</strain>
    </source>
</reference>
<feature type="compositionally biased region" description="Polar residues" evidence="1">
    <location>
        <begin position="433"/>
        <end position="457"/>
    </location>
</feature>
<feature type="region of interest" description="Disordered" evidence="1">
    <location>
        <begin position="357"/>
        <end position="379"/>
    </location>
</feature>
<organism evidence="2 3">
    <name type="scientific">Chlamydomonas eustigma</name>
    <dbReference type="NCBI Taxonomy" id="1157962"/>
    <lineage>
        <taxon>Eukaryota</taxon>
        <taxon>Viridiplantae</taxon>
        <taxon>Chlorophyta</taxon>
        <taxon>core chlorophytes</taxon>
        <taxon>Chlorophyceae</taxon>
        <taxon>CS clade</taxon>
        <taxon>Chlamydomonadales</taxon>
        <taxon>Chlamydomonadaceae</taxon>
        <taxon>Chlamydomonas</taxon>
    </lineage>
</organism>
<name>A0A250WU79_9CHLO</name>
<sequence length="978" mass="104135">MVDYENLRKLHTRACPDKPPDLAYDLSKRNADEQIVIATRHITASKWLPWTPVHVICGKKKAELCGGLGVDTNETCVLCSCAECGTRASKLKEYKEIGRQWGRLMTLEAFYEHAMGEEIVSTGNDEEDEDVAKKLCRHFIKVKVRKDSSETNMSYGDWIKCQFSKFVAKPNQKGKLIGRTVHLFWYAQSSDNGKFGRWYDGSVSGVNASEGTIQVKYAPSTLTDNRGEKTMENVAIGISYMHWGKSKPSSTPSTGWRPDPFPFHNLGESAVTSVQHEVTNAAGSGVSAYADAPNSIGRGGPLLKAVEVASLAAAAADDDDDDDDDDEPGNEPPSTPPKRRVVTDLSIPSTEDLLEGRQAAAGQQVPGPSSPISLLSPGGADTRQAVAALQALSSAGGTDSGTGRSKLATKRAAIKQNATDDDDEVFILERTSTRSTVQLPPTNTKKQRKGGSSSINRPQAGEEAVKAEVGIMEAKPSSKIVLSSSVVAEEAGDAGLTASPSPAVPVAAAGSTPIINGGTSTAAMKRSELTFTAAGSPTAAKQLQQVASSPADISTGAAVQSLNLSQSIRMSLQKIQEQQPMIRASLGRPSAMKDTYNNPSLSNPGCEPTSVEAATEAAAAAGQAAGKAGHQGRQIIDQGHLPGNKHPPSTTTCTLLSNNTPQVSAGTTTTTATATTGNNTTATTATTTTGINTSALPTTTDAGSPDLVLSFLQHAHRNHPELIAGLAAVFTSHSHLERLGALVKEMQQQQPFQTAPDAAAAVDGTAAATGTRYNIADMARISSAPRSSAAAATTGHYASPVAPERSRLLSIEGVEESRREARLKLLVTGLRPRMTEDAWNGLEEVFFDWPEEVRLPSFRVRLVTMARVMAFLGVPESCMMAAMRKLQGSSQGVFVTMSLLQQSVECRDLWWCVRLVDELCGGDGPMWYQSNRTMQQSEPIHENGGEPNSKDKRATARAIRVPRCVTEYITQCSSDQVT</sequence>
<keyword evidence="3" id="KW-1185">Reference proteome</keyword>
<feature type="compositionally biased region" description="Acidic residues" evidence="1">
    <location>
        <begin position="316"/>
        <end position="329"/>
    </location>
</feature>
<dbReference type="Proteomes" id="UP000232323">
    <property type="component" value="Unassembled WGS sequence"/>
</dbReference>
<protein>
    <submittedName>
        <fullName evidence="2">Uncharacterized protein</fullName>
    </submittedName>
</protein>
<feature type="region of interest" description="Disordered" evidence="1">
    <location>
        <begin position="935"/>
        <end position="955"/>
    </location>
</feature>
<evidence type="ECO:0000313" key="3">
    <source>
        <dbReference type="Proteomes" id="UP000232323"/>
    </source>
</evidence>